<dbReference type="EMBL" id="AYSO01000018">
    <property type="protein sequence ID" value="KIE45957.1"/>
    <property type="molecule type" value="Genomic_DNA"/>
</dbReference>
<gene>
    <name evidence="2" type="ORF">U732_2307</name>
</gene>
<accession>A0A0C1QY63</accession>
<keyword evidence="3" id="KW-1185">Reference proteome</keyword>
<dbReference type="OrthoDB" id="3971434at2"/>
<name>A0A0C1QY63_9CLOT</name>
<evidence type="ECO:0000313" key="2">
    <source>
        <dbReference type="EMBL" id="KIE45957.1"/>
    </source>
</evidence>
<proteinExistence type="predicted"/>
<dbReference type="PROSITE" id="PS51186">
    <property type="entry name" value="GNAT"/>
    <property type="match status" value="1"/>
</dbReference>
<dbReference type="InterPro" id="IPR016181">
    <property type="entry name" value="Acyl_CoA_acyltransferase"/>
</dbReference>
<dbReference type="Gene3D" id="3.40.630.30">
    <property type="match status" value="1"/>
</dbReference>
<organism evidence="2 3">
    <name type="scientific">Clostridium argentinense CDC 2741</name>
    <dbReference type="NCBI Taxonomy" id="1418104"/>
    <lineage>
        <taxon>Bacteria</taxon>
        <taxon>Bacillati</taxon>
        <taxon>Bacillota</taxon>
        <taxon>Clostridia</taxon>
        <taxon>Eubacteriales</taxon>
        <taxon>Clostridiaceae</taxon>
        <taxon>Clostridium</taxon>
    </lineage>
</organism>
<dbReference type="AlphaFoldDB" id="A0A0C1QY63"/>
<reference evidence="2 3" key="1">
    <citation type="journal article" date="2015" name="Infect. Genet. Evol.">
        <title>Genomic sequences of six botulinum neurotoxin-producing strains representing three clostridial species illustrate the mobility and diversity of botulinum neurotoxin genes.</title>
        <authorList>
            <person name="Smith T.J."/>
            <person name="Hill K.K."/>
            <person name="Xie G."/>
            <person name="Foley B.T."/>
            <person name="Williamson C.H."/>
            <person name="Foster J.T."/>
            <person name="Johnson S.L."/>
            <person name="Chertkov O."/>
            <person name="Teshima H."/>
            <person name="Gibbons H.S."/>
            <person name="Johnsky L.A."/>
            <person name="Karavis M.A."/>
            <person name="Smith L.A."/>
        </authorList>
    </citation>
    <scope>NUCLEOTIDE SEQUENCE [LARGE SCALE GENOMIC DNA]</scope>
    <source>
        <strain evidence="2 3">CDC 2741</strain>
    </source>
</reference>
<feature type="domain" description="N-acetyltransferase" evidence="1">
    <location>
        <begin position="167"/>
        <end position="330"/>
    </location>
</feature>
<evidence type="ECO:0000259" key="1">
    <source>
        <dbReference type="PROSITE" id="PS51186"/>
    </source>
</evidence>
<dbReference type="Proteomes" id="UP000031366">
    <property type="component" value="Unassembled WGS sequence"/>
</dbReference>
<dbReference type="RefSeq" id="WP_039634581.1">
    <property type="nucleotide sequence ID" value="NZ_AYSO01000018.1"/>
</dbReference>
<keyword evidence="2" id="KW-0808">Transferase</keyword>
<comment type="caution">
    <text evidence="2">The sequence shown here is derived from an EMBL/GenBank/DDBJ whole genome shotgun (WGS) entry which is preliminary data.</text>
</comment>
<dbReference type="InterPro" id="IPR000182">
    <property type="entry name" value="GNAT_dom"/>
</dbReference>
<dbReference type="SUPFAM" id="SSF55729">
    <property type="entry name" value="Acyl-CoA N-acyltransferases (Nat)"/>
    <property type="match status" value="2"/>
</dbReference>
<sequence length="336" mass="38219">MNKCKFKLITADDIPAMADLLIERQNLESKVYPFLKNSCLNTKYITDMFEELFVNSKVIGIGAFSNEELVGYLIGEIKIDSRRGRHAWVPYEGIAIRMGQSSELIRNLYAKVSVIWLEQGCFNQYTLVPFGSQEYYEAFLRLSFSIQQVHAIMNMEEYKPFENVADIDIRLANKTDSEAMGRMSKIIQYYQSSAPTFELALPEVVAQIKAGYRGTVEDDDATVLIATKDMKELGFQVYGTINSDLMSPDDGVELSIAGTYPSEMGSGIGKKLMNEGYKIMKEKGYNNIIIDWRITNLASSTFWPKCGFKPIAYRMFRCIDNNVAWANFYNSSIKQL</sequence>
<dbReference type="Pfam" id="PF00583">
    <property type="entry name" value="Acetyltransf_1"/>
    <property type="match status" value="1"/>
</dbReference>
<protein>
    <submittedName>
        <fullName evidence="2">Acetyltransferase family protein</fullName>
    </submittedName>
</protein>
<dbReference type="GO" id="GO:0016747">
    <property type="term" value="F:acyltransferase activity, transferring groups other than amino-acyl groups"/>
    <property type="evidence" value="ECO:0007669"/>
    <property type="project" value="InterPro"/>
</dbReference>
<evidence type="ECO:0000313" key="3">
    <source>
        <dbReference type="Proteomes" id="UP000031366"/>
    </source>
</evidence>